<dbReference type="PANTHER" id="PTHR30055:SF234">
    <property type="entry name" value="HTH-TYPE TRANSCRIPTIONAL REGULATOR BETI"/>
    <property type="match status" value="1"/>
</dbReference>
<proteinExistence type="predicted"/>
<dbReference type="PROSITE" id="PS50977">
    <property type="entry name" value="HTH_TETR_2"/>
    <property type="match status" value="1"/>
</dbReference>
<evidence type="ECO:0000256" key="3">
    <source>
        <dbReference type="ARBA" id="ARBA00023163"/>
    </source>
</evidence>
<dbReference type="PRINTS" id="PR00455">
    <property type="entry name" value="HTHTETR"/>
</dbReference>
<keyword evidence="1" id="KW-0805">Transcription regulation</keyword>
<feature type="DNA-binding region" description="H-T-H motif" evidence="4">
    <location>
        <begin position="33"/>
        <end position="52"/>
    </location>
</feature>
<keyword evidence="2 4" id="KW-0238">DNA-binding</keyword>
<dbReference type="InterPro" id="IPR050109">
    <property type="entry name" value="HTH-type_TetR-like_transc_reg"/>
</dbReference>
<evidence type="ECO:0000256" key="4">
    <source>
        <dbReference type="PROSITE-ProRule" id="PRU00335"/>
    </source>
</evidence>
<keyword evidence="3" id="KW-0804">Transcription</keyword>
<evidence type="ECO:0000313" key="7">
    <source>
        <dbReference type="Proteomes" id="UP000253303"/>
    </source>
</evidence>
<protein>
    <submittedName>
        <fullName evidence="6">TetR/AcrR family transcriptional regulator</fullName>
    </submittedName>
</protein>
<comment type="caution">
    <text evidence="6">The sequence shown here is derived from an EMBL/GenBank/DDBJ whole genome shotgun (WGS) entry which is preliminary data.</text>
</comment>
<dbReference type="OrthoDB" id="5242433at2"/>
<feature type="domain" description="HTH tetR-type" evidence="5">
    <location>
        <begin position="10"/>
        <end position="70"/>
    </location>
</feature>
<evidence type="ECO:0000256" key="1">
    <source>
        <dbReference type="ARBA" id="ARBA00023015"/>
    </source>
</evidence>
<sequence length="195" mass="21331">MVSPAAERGRVVRERLLKAAVELIPERGWTAVSTRTLAERAGVTPSVVHYHFPSLSSLLNEAATGQMSKMLAGLNELMESAPSPAEAIETMLTSVQEYTGADTASLLFIEAYLASTRDDDLRERIARSAAEFRRRFGEWLEQHEVPAPFETAAVLAASVDGLLLHRGLGLTANDPSAVLRRLLSTSPEEERQCEQ</sequence>
<dbReference type="Proteomes" id="UP000253303">
    <property type="component" value="Unassembled WGS sequence"/>
</dbReference>
<reference evidence="6 7" key="1">
    <citation type="submission" date="2018-06" db="EMBL/GenBank/DDBJ databases">
        <title>Sphaerisporangium craniellae sp. nov., isolated from a marine sponge in the South China Sea.</title>
        <authorList>
            <person name="Li L."/>
        </authorList>
    </citation>
    <scope>NUCLEOTIDE SEQUENCE [LARGE SCALE GENOMIC DNA]</scope>
    <source>
        <strain evidence="6 7">LHW63015</strain>
    </source>
</reference>
<evidence type="ECO:0000256" key="2">
    <source>
        <dbReference type="ARBA" id="ARBA00023125"/>
    </source>
</evidence>
<evidence type="ECO:0000259" key="5">
    <source>
        <dbReference type="PROSITE" id="PS50977"/>
    </source>
</evidence>
<dbReference type="GO" id="GO:0000976">
    <property type="term" value="F:transcription cis-regulatory region binding"/>
    <property type="evidence" value="ECO:0007669"/>
    <property type="project" value="TreeGrafter"/>
</dbReference>
<dbReference type="EMBL" id="QMEY01000056">
    <property type="protein sequence ID" value="RBQ11656.1"/>
    <property type="molecule type" value="Genomic_DNA"/>
</dbReference>
<dbReference type="AlphaFoldDB" id="A0A366LCT0"/>
<accession>A0A366LCT0</accession>
<name>A0A366LCT0_9ACTN</name>
<dbReference type="Pfam" id="PF00440">
    <property type="entry name" value="TetR_N"/>
    <property type="match status" value="1"/>
</dbReference>
<dbReference type="SUPFAM" id="SSF46689">
    <property type="entry name" value="Homeodomain-like"/>
    <property type="match status" value="1"/>
</dbReference>
<dbReference type="InterPro" id="IPR036271">
    <property type="entry name" value="Tet_transcr_reg_TetR-rel_C_sf"/>
</dbReference>
<dbReference type="InterPro" id="IPR001647">
    <property type="entry name" value="HTH_TetR"/>
</dbReference>
<dbReference type="Gene3D" id="1.10.357.10">
    <property type="entry name" value="Tetracycline Repressor, domain 2"/>
    <property type="match status" value="1"/>
</dbReference>
<dbReference type="GO" id="GO:0003700">
    <property type="term" value="F:DNA-binding transcription factor activity"/>
    <property type="evidence" value="ECO:0007669"/>
    <property type="project" value="TreeGrafter"/>
</dbReference>
<dbReference type="Pfam" id="PF17940">
    <property type="entry name" value="TetR_C_31"/>
    <property type="match status" value="1"/>
</dbReference>
<keyword evidence="7" id="KW-1185">Reference proteome</keyword>
<evidence type="ECO:0000313" key="6">
    <source>
        <dbReference type="EMBL" id="RBQ11656.1"/>
    </source>
</evidence>
<organism evidence="6 7">
    <name type="scientific">Spongiactinospora rosea</name>
    <dbReference type="NCBI Taxonomy" id="2248750"/>
    <lineage>
        <taxon>Bacteria</taxon>
        <taxon>Bacillati</taxon>
        <taxon>Actinomycetota</taxon>
        <taxon>Actinomycetes</taxon>
        <taxon>Streptosporangiales</taxon>
        <taxon>Streptosporangiaceae</taxon>
        <taxon>Spongiactinospora</taxon>
    </lineage>
</organism>
<dbReference type="InterPro" id="IPR009057">
    <property type="entry name" value="Homeodomain-like_sf"/>
</dbReference>
<dbReference type="SUPFAM" id="SSF48498">
    <property type="entry name" value="Tetracyclin repressor-like, C-terminal domain"/>
    <property type="match status" value="1"/>
</dbReference>
<dbReference type="InterPro" id="IPR041583">
    <property type="entry name" value="TetR_C_31"/>
</dbReference>
<dbReference type="PANTHER" id="PTHR30055">
    <property type="entry name" value="HTH-TYPE TRANSCRIPTIONAL REGULATOR RUTR"/>
    <property type="match status" value="1"/>
</dbReference>
<gene>
    <name evidence="6" type="ORF">DP939_44875</name>
</gene>